<proteinExistence type="predicted"/>
<evidence type="ECO:0000313" key="1">
    <source>
        <dbReference type="EMBL" id="EJD33219.1"/>
    </source>
</evidence>
<keyword evidence="2" id="KW-1185">Reference proteome</keyword>
<evidence type="ECO:0000313" key="2">
    <source>
        <dbReference type="Proteomes" id="UP000006514"/>
    </source>
</evidence>
<dbReference type="Proteomes" id="UP000006514">
    <property type="component" value="Unassembled WGS sequence"/>
</dbReference>
<name>J0CSF7_AURST</name>
<sequence length="252" mass="27589">MRARHWKYSYIPRVRQCLVGYARAPAYWSVPTPFLRGIVASAARDLKPAERLALFSRTRTYPTIRGVAFEAAALAHLSTAHLRPAFRAPSAAPVVIGPHGAQYVAKTDAGAPLPVPVNVAPRRLFYFRGTQPPCINNTPGFCEFPRALAGVDALLLADGLAEDAVRYEILLQVALRGIKQPTFDKIIAALDAHAEADGRPCRRILLFVSEEPEAGQDWMASDHPSPPGWELGRLTVTKSDLLGSPFMGELWV</sequence>
<dbReference type="KEGG" id="adl:AURDEDRAFT_177700"/>
<protein>
    <submittedName>
        <fullName evidence="1">Uncharacterized protein</fullName>
    </submittedName>
</protein>
<reference evidence="2" key="1">
    <citation type="journal article" date="2012" name="Science">
        <title>The Paleozoic origin of enzymatic lignin decomposition reconstructed from 31 fungal genomes.</title>
        <authorList>
            <person name="Floudas D."/>
            <person name="Binder M."/>
            <person name="Riley R."/>
            <person name="Barry K."/>
            <person name="Blanchette R.A."/>
            <person name="Henrissat B."/>
            <person name="Martinez A.T."/>
            <person name="Otillar R."/>
            <person name="Spatafora J.W."/>
            <person name="Yadav J.S."/>
            <person name="Aerts A."/>
            <person name="Benoit I."/>
            <person name="Boyd A."/>
            <person name="Carlson A."/>
            <person name="Copeland A."/>
            <person name="Coutinho P.M."/>
            <person name="de Vries R.P."/>
            <person name="Ferreira P."/>
            <person name="Findley K."/>
            <person name="Foster B."/>
            <person name="Gaskell J."/>
            <person name="Glotzer D."/>
            <person name="Gorecki P."/>
            <person name="Heitman J."/>
            <person name="Hesse C."/>
            <person name="Hori C."/>
            <person name="Igarashi K."/>
            <person name="Jurgens J.A."/>
            <person name="Kallen N."/>
            <person name="Kersten P."/>
            <person name="Kohler A."/>
            <person name="Kuees U."/>
            <person name="Kumar T.K.A."/>
            <person name="Kuo A."/>
            <person name="LaButti K."/>
            <person name="Larrondo L.F."/>
            <person name="Lindquist E."/>
            <person name="Ling A."/>
            <person name="Lombard V."/>
            <person name="Lucas S."/>
            <person name="Lundell T."/>
            <person name="Martin R."/>
            <person name="McLaughlin D.J."/>
            <person name="Morgenstern I."/>
            <person name="Morin E."/>
            <person name="Murat C."/>
            <person name="Nagy L.G."/>
            <person name="Nolan M."/>
            <person name="Ohm R.A."/>
            <person name="Patyshakuliyeva A."/>
            <person name="Rokas A."/>
            <person name="Ruiz-Duenas F.J."/>
            <person name="Sabat G."/>
            <person name="Salamov A."/>
            <person name="Samejima M."/>
            <person name="Schmutz J."/>
            <person name="Slot J.C."/>
            <person name="St John F."/>
            <person name="Stenlid J."/>
            <person name="Sun H."/>
            <person name="Sun S."/>
            <person name="Syed K."/>
            <person name="Tsang A."/>
            <person name="Wiebenga A."/>
            <person name="Young D."/>
            <person name="Pisabarro A."/>
            <person name="Eastwood D.C."/>
            <person name="Martin F."/>
            <person name="Cullen D."/>
            <person name="Grigoriev I.V."/>
            <person name="Hibbett D.S."/>
        </authorList>
    </citation>
    <scope>NUCLEOTIDE SEQUENCE [LARGE SCALE GENOMIC DNA]</scope>
    <source>
        <strain evidence="2">TFB10046</strain>
    </source>
</reference>
<organism evidence="1 2">
    <name type="scientific">Auricularia subglabra (strain TFB-10046 / SS5)</name>
    <name type="common">White-rot fungus</name>
    <name type="synonym">Auricularia delicata (strain TFB10046)</name>
    <dbReference type="NCBI Taxonomy" id="717982"/>
    <lineage>
        <taxon>Eukaryota</taxon>
        <taxon>Fungi</taxon>
        <taxon>Dikarya</taxon>
        <taxon>Basidiomycota</taxon>
        <taxon>Agaricomycotina</taxon>
        <taxon>Agaricomycetes</taxon>
        <taxon>Auriculariales</taxon>
        <taxon>Auriculariaceae</taxon>
        <taxon>Auricularia</taxon>
    </lineage>
</organism>
<dbReference type="InParanoid" id="J0CSF7"/>
<dbReference type="EMBL" id="JH688359">
    <property type="protein sequence ID" value="EJD33219.1"/>
    <property type="molecule type" value="Genomic_DNA"/>
</dbReference>
<dbReference type="AlphaFoldDB" id="J0CSF7"/>
<gene>
    <name evidence="1" type="ORF">AURDEDRAFT_177700</name>
</gene>
<accession>J0CSF7</accession>